<accession>A0A1S3TN62</accession>
<gene>
    <name evidence="5" type="primary">LOC106757133</name>
</gene>
<feature type="domain" description="Protein root UVB sensitive/RUS" evidence="2">
    <location>
        <begin position="46"/>
        <end position="278"/>
    </location>
</feature>
<dbReference type="PANTHER" id="PTHR12770">
    <property type="entry name" value="RUS1 FAMILY PROTEIN C16ORF58"/>
    <property type="match status" value="1"/>
</dbReference>
<dbReference type="Pfam" id="PF04884">
    <property type="entry name" value="UVB_sens_prot"/>
    <property type="match status" value="1"/>
</dbReference>
<dbReference type="OrthoDB" id="364779at2759"/>
<proteinExistence type="inferred from homology"/>
<evidence type="ECO:0000259" key="2">
    <source>
        <dbReference type="Pfam" id="PF04884"/>
    </source>
</evidence>
<organism evidence="4 5">
    <name type="scientific">Vigna radiata var. radiata</name>
    <name type="common">Mung bean</name>
    <name type="synonym">Phaseolus aureus</name>
    <dbReference type="NCBI Taxonomy" id="3916"/>
    <lineage>
        <taxon>Eukaryota</taxon>
        <taxon>Viridiplantae</taxon>
        <taxon>Streptophyta</taxon>
        <taxon>Embryophyta</taxon>
        <taxon>Tracheophyta</taxon>
        <taxon>Spermatophyta</taxon>
        <taxon>Magnoliopsida</taxon>
        <taxon>eudicotyledons</taxon>
        <taxon>Gunneridae</taxon>
        <taxon>Pentapetalae</taxon>
        <taxon>rosids</taxon>
        <taxon>fabids</taxon>
        <taxon>Fabales</taxon>
        <taxon>Fabaceae</taxon>
        <taxon>Papilionoideae</taxon>
        <taxon>50 kb inversion clade</taxon>
        <taxon>NPAAA clade</taxon>
        <taxon>indigoferoid/millettioid clade</taxon>
        <taxon>Phaseoleae</taxon>
        <taxon>Vigna</taxon>
    </lineage>
</organism>
<reference evidence="4" key="1">
    <citation type="journal article" date="2014" name="Nat. Commun.">
        <title>Genome sequence of mungbean and insights into evolution within Vigna species.</title>
        <authorList>
            <person name="Kang Y.J."/>
            <person name="Kim S.K."/>
            <person name="Kim M.Y."/>
            <person name="Lestari P."/>
            <person name="Kim K.H."/>
            <person name="Ha B.K."/>
            <person name="Jun T.H."/>
            <person name="Hwang W.J."/>
            <person name="Lee T."/>
            <person name="Lee J."/>
            <person name="Shim S."/>
            <person name="Yoon M.Y."/>
            <person name="Jang Y.E."/>
            <person name="Han K.S."/>
            <person name="Taeprayoon P."/>
            <person name="Yoon N."/>
            <person name="Somta P."/>
            <person name="Tanya P."/>
            <person name="Kim K.S."/>
            <person name="Gwag J.G."/>
            <person name="Moon J.K."/>
            <person name="Lee Y.H."/>
            <person name="Park B.S."/>
            <person name="Bombarely A."/>
            <person name="Doyle J.J."/>
            <person name="Jackson S.A."/>
            <person name="Schafleitner R."/>
            <person name="Srinives P."/>
            <person name="Varshney R.K."/>
            <person name="Lee S.H."/>
        </authorList>
    </citation>
    <scope>NUCLEOTIDE SEQUENCE [LARGE SCALE GENOMIC DNA]</scope>
    <source>
        <strain evidence="4">cv. VC1973A</strain>
    </source>
</reference>
<dbReference type="PANTHER" id="PTHR12770:SF5">
    <property type="entry name" value="PROTEIN ROOT UVB SENSITIVE 2, CHLOROPLASTIC"/>
    <property type="match status" value="1"/>
</dbReference>
<dbReference type="InterPro" id="IPR055412">
    <property type="entry name" value="UVB_sens_C"/>
</dbReference>
<dbReference type="GO" id="GO:0009926">
    <property type="term" value="P:auxin polar transport"/>
    <property type="evidence" value="ECO:0007669"/>
    <property type="project" value="TreeGrafter"/>
</dbReference>
<dbReference type="GO" id="GO:0009941">
    <property type="term" value="C:chloroplast envelope"/>
    <property type="evidence" value="ECO:0007669"/>
    <property type="project" value="TreeGrafter"/>
</dbReference>
<evidence type="ECO:0000259" key="3">
    <source>
        <dbReference type="Pfam" id="PF24160"/>
    </source>
</evidence>
<dbReference type="GeneID" id="106757133"/>
<dbReference type="GO" id="GO:0010224">
    <property type="term" value="P:response to UV-B"/>
    <property type="evidence" value="ECO:0007669"/>
    <property type="project" value="TreeGrafter"/>
</dbReference>
<evidence type="ECO:0000256" key="1">
    <source>
        <dbReference type="ARBA" id="ARBA00007558"/>
    </source>
</evidence>
<reference evidence="5" key="2">
    <citation type="submission" date="2025-08" db="UniProtKB">
        <authorList>
            <consortium name="RefSeq"/>
        </authorList>
    </citation>
    <scope>IDENTIFICATION</scope>
    <source>
        <tissue evidence="5">Leaf</tissue>
    </source>
</reference>
<dbReference type="Proteomes" id="UP000087766">
    <property type="component" value="Chromosome 3"/>
</dbReference>
<comment type="similarity">
    <text evidence="1">Belongs to the RUS1 family.</text>
</comment>
<sequence length="419" mass="46336">MDMEKKEGEASLLWFETSDSVCRRHQFEPDGRLSAVIVGDSRPFYQRVVGAFMNKFYPSGYPYSVNEGYLRYTQFRALQHVTRAALSVLSTQSLLFAAGLRPTPAQATAVSWILKDGMQHVGKVICSNWGARMDSEPKRWRLLADVLYDIGIGLEVLSPLCPHLFLEVAGLGNFAKGIAVVAARATRLPIYSSFAKEGNLSDLFAKGEAFSTLFTVIGIGVGIQLASTICASMQGKLVAGPLLSIIHLYSVSEEMRATPINTLNPRRTAMVVDDFLKAGVVSSPSDLRYRENLLFNLQLKEDTGNVKVGKAMHKTIKPSRLLELKQVFHEEKFLLNLGNKGVDMVLEQDASGEDALRGWLVAAYAAQVVSSSRHELSASVMHEAYHKMNGVFPIFLKELQNKGWHTDRFLDGTGSRFAL</sequence>
<evidence type="ECO:0000313" key="4">
    <source>
        <dbReference type="Proteomes" id="UP000087766"/>
    </source>
</evidence>
<name>A0A1S3TN62_VIGRR</name>
<evidence type="ECO:0000313" key="5">
    <source>
        <dbReference type="RefSeq" id="XP_014495215.1"/>
    </source>
</evidence>
<protein>
    <submittedName>
        <fullName evidence="5">Protein root UVB sensitive 2, chloroplastic isoform X2</fullName>
    </submittedName>
</protein>
<keyword evidence="4" id="KW-1185">Reference proteome</keyword>
<dbReference type="InterPro" id="IPR006968">
    <property type="entry name" value="RUS_fam"/>
</dbReference>
<dbReference type="InterPro" id="IPR054549">
    <property type="entry name" value="UVB_sens_RUS_dom"/>
</dbReference>
<feature type="domain" description="Root UVB sensitive protein C-terminal" evidence="3">
    <location>
        <begin position="281"/>
        <end position="410"/>
    </location>
</feature>
<dbReference type="RefSeq" id="XP_014495215.1">
    <property type="nucleotide sequence ID" value="XM_014639729.2"/>
</dbReference>
<dbReference type="AlphaFoldDB" id="A0A1S3TN62"/>
<dbReference type="Pfam" id="PF24160">
    <property type="entry name" value="UVB_sens_C"/>
    <property type="match status" value="1"/>
</dbReference>